<accession>A0A1H3C0E5</accession>
<organism evidence="1 2">
    <name type="scientific">Pseudomonas salomonii</name>
    <dbReference type="NCBI Taxonomy" id="191391"/>
    <lineage>
        <taxon>Bacteria</taxon>
        <taxon>Pseudomonadati</taxon>
        <taxon>Pseudomonadota</taxon>
        <taxon>Gammaproteobacteria</taxon>
        <taxon>Pseudomonadales</taxon>
        <taxon>Pseudomonadaceae</taxon>
        <taxon>Pseudomonas</taxon>
    </lineage>
</organism>
<sequence>MSRGAIFFAGMNKTQLRACIRLRLKERKLEEVFADDLISGLIAEKHYYCSVHKLRPSYFRMSYRPGGGYDFYGSFDPNGWHKVSWSQCLDPRDQNDWIESALRLASTPFLSARRRSFPICERCGLLPSTEVDHVSPEFQEIARQAIRNMQTFEFDAAFRGFNWWSEEPFSLSADNSALVYTLEAHRGATLQAVCKDCHLKNAVDRKIATKGLS</sequence>
<dbReference type="Proteomes" id="UP000182902">
    <property type="component" value="Unassembled WGS sequence"/>
</dbReference>
<evidence type="ECO:0000313" key="2">
    <source>
        <dbReference type="Proteomes" id="UP000182902"/>
    </source>
</evidence>
<reference evidence="1 2" key="1">
    <citation type="submission" date="2016-10" db="EMBL/GenBank/DDBJ databases">
        <authorList>
            <person name="de Groot N.N."/>
        </authorList>
    </citation>
    <scope>NUCLEOTIDE SEQUENCE [LARGE SCALE GENOMIC DNA]</scope>
    <source>
        <strain evidence="1 2">ICMP 14252</strain>
    </source>
</reference>
<proteinExistence type="predicted"/>
<gene>
    <name evidence="1" type="ORF">SAMN05216247_101133</name>
</gene>
<protein>
    <submittedName>
        <fullName evidence="1">Uncharacterized protein</fullName>
    </submittedName>
</protein>
<dbReference type="RefSeq" id="WP_141722681.1">
    <property type="nucleotide sequence ID" value="NZ_FNOX01000001.1"/>
</dbReference>
<dbReference type="EMBL" id="FNOX01000001">
    <property type="protein sequence ID" value="SDX47617.1"/>
    <property type="molecule type" value="Genomic_DNA"/>
</dbReference>
<dbReference type="AlphaFoldDB" id="A0A1H3C0E5"/>
<evidence type="ECO:0000313" key="1">
    <source>
        <dbReference type="EMBL" id="SDX47617.1"/>
    </source>
</evidence>
<name>A0A1H3C0E5_9PSED</name>